<proteinExistence type="predicted"/>
<reference evidence="1 2" key="1">
    <citation type="submission" date="2017-09" db="EMBL/GenBank/DDBJ databases">
        <title>Comparative genomics of rhizobia isolated from Phaseolus vulgaris in China.</title>
        <authorList>
            <person name="Tong W."/>
        </authorList>
    </citation>
    <scope>NUCLEOTIDE SEQUENCE [LARGE SCALE GENOMIC DNA]</scope>
    <source>
        <strain evidence="1 2">C5</strain>
    </source>
</reference>
<accession>A0A2A6J3W0</accession>
<organism evidence="1 2">
    <name type="scientific">Rhizobium chutanense</name>
    <dbReference type="NCBI Taxonomy" id="2035448"/>
    <lineage>
        <taxon>Bacteria</taxon>
        <taxon>Pseudomonadati</taxon>
        <taxon>Pseudomonadota</taxon>
        <taxon>Alphaproteobacteria</taxon>
        <taxon>Hyphomicrobiales</taxon>
        <taxon>Rhizobiaceae</taxon>
        <taxon>Rhizobium/Agrobacterium group</taxon>
        <taxon>Rhizobium</taxon>
    </lineage>
</organism>
<keyword evidence="2" id="KW-1185">Reference proteome</keyword>
<name>A0A2A6J3W0_9HYPH</name>
<dbReference type="EMBL" id="NWSV01000035">
    <property type="protein sequence ID" value="PDT00523.1"/>
    <property type="molecule type" value="Genomic_DNA"/>
</dbReference>
<evidence type="ECO:0000313" key="1">
    <source>
        <dbReference type="EMBL" id="PDT00523.1"/>
    </source>
</evidence>
<gene>
    <name evidence="1" type="ORF">CO666_29950</name>
</gene>
<evidence type="ECO:0000313" key="2">
    <source>
        <dbReference type="Proteomes" id="UP000220768"/>
    </source>
</evidence>
<comment type="caution">
    <text evidence="1">The sequence shown here is derived from an EMBL/GenBank/DDBJ whole genome shotgun (WGS) entry which is preliminary data.</text>
</comment>
<dbReference type="AlphaFoldDB" id="A0A2A6J3W0"/>
<protein>
    <submittedName>
        <fullName evidence="1">Uncharacterized protein</fullName>
    </submittedName>
</protein>
<dbReference type="Proteomes" id="UP000220768">
    <property type="component" value="Unassembled WGS sequence"/>
</dbReference>
<sequence length="71" mass="7532">MRIIETFNKMPIGVTLVDKIILGIGISVGPDAFHGRMPIIGPGTGSLQSSAVYLSKERYANNPTGVTVPFS</sequence>